<dbReference type="PATRIC" id="fig|1245471.3.peg.736"/>
<evidence type="ECO:0000256" key="1">
    <source>
        <dbReference type="ARBA" id="ARBA00004418"/>
    </source>
</evidence>
<protein>
    <recommendedName>
        <fullName evidence="5">Osmotically-inducible protein Y</fullName>
    </recommendedName>
</protein>
<dbReference type="GO" id="GO:0042597">
    <property type="term" value="C:periplasmic space"/>
    <property type="evidence" value="ECO:0007669"/>
    <property type="project" value="UniProtKB-SubCell"/>
</dbReference>
<evidence type="ECO:0000256" key="4">
    <source>
        <dbReference type="ARBA" id="ARBA00022764"/>
    </source>
</evidence>
<proteinExistence type="predicted"/>
<keyword evidence="4" id="KW-0574">Periplasm</keyword>
<sequence length="275" mass="28848">MHTQTRKLLLAASIALALGTTGGMAAAESQTFTDARQETQIWTTYALNPHLRANDLKVSVANGKATLTGNVAEEVNKELAKEIALGVSGINAVDNRIMVKPDYVPPQTGQDRSYGVMVDDATITAAVKSKLLWSKQADGMTTSVSTRSGKVTLTGNADSQADKDLAGRLALNTNSVVSVDNQLVVDAAKSKPVDSAKNTAKAAGDNMADSWITTKVKSTLMYSSNVSSSDISVSTNAGIVTLSGVVDSGAERDLAIELAQNVRGVKSVQSTNLRY</sequence>
<dbReference type="InterPro" id="IPR051686">
    <property type="entry name" value="Lipoprotein_DolP"/>
</dbReference>
<dbReference type="PROSITE" id="PS50914">
    <property type="entry name" value="BON"/>
    <property type="match status" value="3"/>
</dbReference>
<feature type="domain" description="BON" evidence="7">
    <location>
        <begin position="33"/>
        <end position="101"/>
    </location>
</feature>
<dbReference type="Gene3D" id="3.30.1340.30">
    <property type="match status" value="3"/>
</dbReference>
<evidence type="ECO:0000256" key="2">
    <source>
        <dbReference type="ARBA" id="ARBA00022729"/>
    </source>
</evidence>
<dbReference type="EMBL" id="AP013068">
    <property type="protein sequence ID" value="BAN46459.1"/>
    <property type="molecule type" value="Genomic_DNA"/>
</dbReference>
<accession>S6BBJ7</accession>
<dbReference type="InterPro" id="IPR007055">
    <property type="entry name" value="BON_dom"/>
</dbReference>
<dbReference type="STRING" id="1245471.PCA10_07270"/>
<dbReference type="Proteomes" id="UP000015503">
    <property type="component" value="Chromosome"/>
</dbReference>
<gene>
    <name evidence="8" type="ORF">PCA10_07270</name>
</gene>
<keyword evidence="9" id="KW-1185">Reference proteome</keyword>
<evidence type="ECO:0000313" key="9">
    <source>
        <dbReference type="Proteomes" id="UP000015503"/>
    </source>
</evidence>
<dbReference type="eggNOG" id="COG2823">
    <property type="taxonomic scope" value="Bacteria"/>
</dbReference>
<comment type="subcellular location">
    <subcellularLocation>
        <location evidence="1">Periplasm</location>
    </subcellularLocation>
</comment>
<dbReference type="KEGG" id="pre:PCA10_07270"/>
<evidence type="ECO:0000259" key="7">
    <source>
        <dbReference type="PROSITE" id="PS50914"/>
    </source>
</evidence>
<dbReference type="SMART" id="SM00749">
    <property type="entry name" value="BON"/>
    <property type="match status" value="3"/>
</dbReference>
<evidence type="ECO:0000313" key="8">
    <source>
        <dbReference type="EMBL" id="BAN46459.1"/>
    </source>
</evidence>
<evidence type="ECO:0000256" key="3">
    <source>
        <dbReference type="ARBA" id="ARBA00022737"/>
    </source>
</evidence>
<feature type="signal peptide" evidence="6">
    <location>
        <begin position="1"/>
        <end position="25"/>
    </location>
</feature>
<evidence type="ECO:0000256" key="5">
    <source>
        <dbReference type="ARBA" id="ARBA00070588"/>
    </source>
</evidence>
<dbReference type="OrthoDB" id="8910395at2"/>
<evidence type="ECO:0000256" key="6">
    <source>
        <dbReference type="SAM" id="SignalP"/>
    </source>
</evidence>
<dbReference type="InterPro" id="IPR014004">
    <property type="entry name" value="Transpt-assoc_nodulatn_dom_bac"/>
</dbReference>
<feature type="domain" description="BON" evidence="7">
    <location>
        <begin position="208"/>
        <end position="275"/>
    </location>
</feature>
<dbReference type="PANTHER" id="PTHR34606">
    <property type="entry name" value="BON DOMAIN-CONTAINING PROTEIN"/>
    <property type="match status" value="1"/>
</dbReference>
<name>S6BBJ7_METRE</name>
<dbReference type="RefSeq" id="WP_016490661.1">
    <property type="nucleotide sequence ID" value="NC_021499.1"/>
</dbReference>
<dbReference type="HOGENOM" id="CLU_087923_0_0_6"/>
<keyword evidence="2 6" id="KW-0732">Signal</keyword>
<reference evidence="8 9" key="1">
    <citation type="journal article" date="2013" name="Genome Announc.">
        <title>Complete Genome Sequence of the Carbazole Degrader Pseudomonas resinovorans Strain CA10 (NBRC 106553).</title>
        <authorList>
            <person name="Shintani M."/>
            <person name="Hosoyama A."/>
            <person name="Ohji S."/>
            <person name="Tsuchikane K."/>
            <person name="Takarada H."/>
            <person name="Yamazoe A."/>
            <person name="Fujita N."/>
            <person name="Nojiri H."/>
        </authorList>
    </citation>
    <scope>NUCLEOTIDE SEQUENCE [LARGE SCALE GENOMIC DNA]</scope>
    <source>
        <strain evidence="8 9">NBRC 106553</strain>
    </source>
</reference>
<dbReference type="AlphaFoldDB" id="S6BBJ7"/>
<dbReference type="FunFam" id="3.30.1340.30:FF:000001">
    <property type="entry name" value="Molecular chaperone OsmY"/>
    <property type="match status" value="1"/>
</dbReference>
<feature type="chain" id="PRO_5004536771" description="Osmotically-inducible protein Y" evidence="6">
    <location>
        <begin position="26"/>
        <end position="275"/>
    </location>
</feature>
<dbReference type="Pfam" id="PF04972">
    <property type="entry name" value="BON"/>
    <property type="match status" value="3"/>
</dbReference>
<feature type="domain" description="BON" evidence="7">
    <location>
        <begin position="119"/>
        <end position="187"/>
    </location>
</feature>
<organism evidence="8 9">
    <name type="scientific">Metapseudomonas resinovorans NBRC 106553</name>
    <dbReference type="NCBI Taxonomy" id="1245471"/>
    <lineage>
        <taxon>Bacteria</taxon>
        <taxon>Pseudomonadati</taxon>
        <taxon>Pseudomonadota</taxon>
        <taxon>Gammaproteobacteria</taxon>
        <taxon>Pseudomonadales</taxon>
        <taxon>Pseudomonadaceae</taxon>
        <taxon>Metapseudomonas</taxon>
    </lineage>
</organism>
<dbReference type="PANTHER" id="PTHR34606:SF15">
    <property type="entry name" value="BON DOMAIN-CONTAINING PROTEIN"/>
    <property type="match status" value="1"/>
</dbReference>
<keyword evidence="3" id="KW-0677">Repeat</keyword>